<feature type="domain" description="Multidrug resistance protein MdtA-like barrel-sandwich hybrid" evidence="4">
    <location>
        <begin position="34"/>
        <end position="173"/>
    </location>
</feature>
<evidence type="ECO:0000256" key="3">
    <source>
        <dbReference type="ARBA" id="ARBA00022448"/>
    </source>
</evidence>
<dbReference type="InterPro" id="IPR058792">
    <property type="entry name" value="Beta-barrel_RND_2"/>
</dbReference>
<reference evidence="7 8" key="1">
    <citation type="submission" date="2006-02" db="EMBL/GenBank/DDBJ databases">
        <authorList>
            <person name="Moran M.A."/>
            <person name="Kjelleberg S."/>
            <person name="Egan S."/>
            <person name="Saunders N."/>
            <person name="Thomas T."/>
            <person name="Ferriera S."/>
            <person name="Johnson J."/>
            <person name="Kravitz S."/>
            <person name="Halpern A."/>
            <person name="Remington K."/>
            <person name="Beeson K."/>
            <person name="Tran B."/>
            <person name="Rogers Y.-H."/>
            <person name="Friedman R."/>
            <person name="Venter J.C."/>
        </authorList>
    </citation>
    <scope>NUCLEOTIDE SEQUENCE [LARGE SCALE GENOMIC DNA]</scope>
    <source>
        <strain evidence="7 8">D2</strain>
    </source>
</reference>
<feature type="domain" description="Multidrug resistance protein MdtA-like C-terminal permuted SH3" evidence="6">
    <location>
        <begin position="263"/>
        <end position="324"/>
    </location>
</feature>
<evidence type="ECO:0000259" key="4">
    <source>
        <dbReference type="Pfam" id="PF25917"/>
    </source>
</evidence>
<dbReference type="Gene3D" id="1.10.287.470">
    <property type="entry name" value="Helix hairpin bin"/>
    <property type="match status" value="1"/>
</dbReference>
<organism evidence="7 8">
    <name type="scientific">Pseudoalteromonas tunicata D2</name>
    <dbReference type="NCBI Taxonomy" id="87626"/>
    <lineage>
        <taxon>Bacteria</taxon>
        <taxon>Pseudomonadati</taxon>
        <taxon>Pseudomonadota</taxon>
        <taxon>Gammaproteobacteria</taxon>
        <taxon>Alteromonadales</taxon>
        <taxon>Pseudoalteromonadaceae</taxon>
        <taxon>Pseudoalteromonas</taxon>
    </lineage>
</organism>
<dbReference type="InterPro" id="IPR058625">
    <property type="entry name" value="MdtA-like_BSH"/>
</dbReference>
<evidence type="ECO:0000259" key="6">
    <source>
        <dbReference type="Pfam" id="PF25967"/>
    </source>
</evidence>
<protein>
    <submittedName>
        <fullName evidence="7">Uncharacterized protein</fullName>
    </submittedName>
</protein>
<feature type="domain" description="CusB-like beta-barrel" evidence="5">
    <location>
        <begin position="181"/>
        <end position="254"/>
    </location>
</feature>
<evidence type="ECO:0000313" key="7">
    <source>
        <dbReference type="EMBL" id="EAR28775.1"/>
    </source>
</evidence>
<name>A4C860_9GAMM</name>
<keyword evidence="8" id="KW-1185">Reference proteome</keyword>
<comment type="subcellular location">
    <subcellularLocation>
        <location evidence="1">Cell envelope</location>
    </subcellularLocation>
</comment>
<dbReference type="SUPFAM" id="SSF111369">
    <property type="entry name" value="HlyD-like secretion proteins"/>
    <property type="match status" value="1"/>
</dbReference>
<sequence length="340" mass="37380">MASAQGSSVSVVPVAEKMVINQLRYPGTVSSLKRAELSSSVSGLVETVHVEPGDSVEKGDLLITLDKEVEIETLRGLKALWDNQKILLEEAVLLYTESKKMHENGHFPAVEFAQRELAVSSHKALLSSAKAHYEKQQALLKRYDVRAPFSGIVEVKSTEVGQWLDSGDHALTLTSMSELRIDAYIPQRQYELLHNKKALRVGLESNKVITLDAKIDKLVPILDKQARTFLVRIKAAELHPSLIPGASVSVLINDPNSQNLGLFIPDNAIVHHPDGGASVFIMKKEGEKSYAQRKLVKLGKEQDNQVRVLSGLNSTDLVIASMVQTLADKQEVQLTNPVSL</sequence>
<evidence type="ECO:0000256" key="2">
    <source>
        <dbReference type="ARBA" id="ARBA00009477"/>
    </source>
</evidence>
<dbReference type="eggNOG" id="COG0845">
    <property type="taxonomic scope" value="Bacteria"/>
</dbReference>
<evidence type="ECO:0000313" key="8">
    <source>
        <dbReference type="Proteomes" id="UP000006201"/>
    </source>
</evidence>
<dbReference type="InterPro" id="IPR058627">
    <property type="entry name" value="MdtA-like_C"/>
</dbReference>
<dbReference type="GO" id="GO:0015562">
    <property type="term" value="F:efflux transmembrane transporter activity"/>
    <property type="evidence" value="ECO:0007669"/>
    <property type="project" value="TreeGrafter"/>
</dbReference>
<dbReference type="PANTHER" id="PTHR30469">
    <property type="entry name" value="MULTIDRUG RESISTANCE PROTEIN MDTA"/>
    <property type="match status" value="1"/>
</dbReference>
<dbReference type="Pfam" id="PF25967">
    <property type="entry name" value="RND-MFP_C"/>
    <property type="match status" value="1"/>
</dbReference>
<comment type="similarity">
    <text evidence="2">Belongs to the membrane fusion protein (MFP) (TC 8.A.1) family.</text>
</comment>
<comment type="caution">
    <text evidence="7">The sequence shown here is derived from an EMBL/GenBank/DDBJ whole genome shotgun (WGS) entry which is preliminary data.</text>
</comment>
<accession>A4C860</accession>
<keyword evidence="3" id="KW-0813">Transport</keyword>
<proteinExistence type="inferred from homology"/>
<dbReference type="Gene3D" id="2.40.30.170">
    <property type="match status" value="1"/>
</dbReference>
<dbReference type="Pfam" id="PF25954">
    <property type="entry name" value="Beta-barrel_RND_2"/>
    <property type="match status" value="1"/>
</dbReference>
<dbReference type="STRING" id="87626.PTD2_07024"/>
<dbReference type="AlphaFoldDB" id="A4C860"/>
<dbReference type="Pfam" id="PF25917">
    <property type="entry name" value="BSH_RND"/>
    <property type="match status" value="1"/>
</dbReference>
<evidence type="ECO:0000256" key="1">
    <source>
        <dbReference type="ARBA" id="ARBA00004196"/>
    </source>
</evidence>
<dbReference type="PANTHER" id="PTHR30469:SF15">
    <property type="entry name" value="HLYD FAMILY OF SECRETION PROTEINS"/>
    <property type="match status" value="1"/>
</dbReference>
<dbReference type="Gene3D" id="2.40.50.100">
    <property type="match status" value="1"/>
</dbReference>
<evidence type="ECO:0000259" key="5">
    <source>
        <dbReference type="Pfam" id="PF25954"/>
    </source>
</evidence>
<dbReference type="HOGENOM" id="CLU_018816_1_4_6"/>
<dbReference type="InterPro" id="IPR006143">
    <property type="entry name" value="RND_pump_MFP"/>
</dbReference>
<dbReference type="NCBIfam" id="TIGR01730">
    <property type="entry name" value="RND_mfp"/>
    <property type="match status" value="1"/>
</dbReference>
<dbReference type="Gene3D" id="2.40.420.20">
    <property type="match status" value="1"/>
</dbReference>
<gene>
    <name evidence="7" type="ORF">PTD2_07024</name>
</gene>
<dbReference type="EMBL" id="AAOH01000003">
    <property type="protein sequence ID" value="EAR28775.1"/>
    <property type="molecule type" value="Genomic_DNA"/>
</dbReference>
<dbReference type="Proteomes" id="UP000006201">
    <property type="component" value="Unassembled WGS sequence"/>
</dbReference>
<dbReference type="GO" id="GO:1990281">
    <property type="term" value="C:efflux pump complex"/>
    <property type="evidence" value="ECO:0007669"/>
    <property type="project" value="TreeGrafter"/>
</dbReference>